<evidence type="ECO:0000313" key="3">
    <source>
        <dbReference type="EMBL" id="AMD02615.1"/>
    </source>
</evidence>
<accession>A0A0X8HHC1</accession>
<dbReference type="Proteomes" id="UP000063387">
    <property type="component" value="Chromosome"/>
</dbReference>
<evidence type="ECO:0000256" key="2">
    <source>
        <dbReference type="SAM" id="SignalP"/>
    </source>
</evidence>
<dbReference type="AlphaFoldDB" id="A0A0X8HHC1"/>
<feature type="region of interest" description="Disordered" evidence="1">
    <location>
        <begin position="57"/>
        <end position="83"/>
    </location>
</feature>
<dbReference type="PROSITE" id="PS51257">
    <property type="entry name" value="PROKAR_LIPOPROTEIN"/>
    <property type="match status" value="1"/>
</dbReference>
<protein>
    <submittedName>
        <fullName evidence="3">Uncharacterized protein</fullName>
    </submittedName>
</protein>
<dbReference type="EMBL" id="CP014226">
    <property type="protein sequence ID" value="AMD02615.1"/>
    <property type="molecule type" value="Genomic_DNA"/>
</dbReference>
<evidence type="ECO:0000313" key="4">
    <source>
        <dbReference type="Proteomes" id="UP000063387"/>
    </source>
</evidence>
<dbReference type="RefSeq" id="WP_066451989.1">
    <property type="nucleotide sequence ID" value="NZ_CP014226.1"/>
</dbReference>
<reference evidence="3 4" key="2">
    <citation type="submission" date="2016-02" db="EMBL/GenBank/DDBJ databases">
        <authorList>
            <person name="Wen L."/>
            <person name="He K."/>
            <person name="Yang H."/>
        </authorList>
    </citation>
    <scope>NUCLEOTIDE SEQUENCE [LARGE SCALE GENOMIC DNA]</scope>
    <source>
        <strain evidence="3 4">AGD 8-3</strain>
    </source>
</reference>
<dbReference type="STRING" id="507626.LOKO_03575"/>
<dbReference type="PATRIC" id="fig|507626.3.peg.3575"/>
<sequence>MIKTLFAALVLLAFAFPAWAASCPMLMGEIDEALQDEAKVAQLSEAELEQVNELRQEGEEAHNAGDHARSEDLLNQAKEILGV</sequence>
<reference evidence="3 4" key="1">
    <citation type="journal article" date="2016" name="Genome Announc.">
        <title>Draft Genome Sequence of 'Halomonas chromatireducens' Strain AGD 8-3, a Haloalkaliphilic Chromate- and Selenite-Reducing Gammaproteobacterium.</title>
        <authorList>
            <person name="Sharko F.S."/>
            <person name="Shapovalova A.A."/>
            <person name="Tsygankova S.V."/>
            <person name="Komova A.V."/>
            <person name="Boulygina E.S."/>
            <person name="Teslyuk A.B."/>
            <person name="Gotovtsev P.M."/>
            <person name="Namsaraev Z.B."/>
            <person name="Khijniak T.V."/>
            <person name="Nedoluzhko A.V."/>
            <person name="Vasilov R.G."/>
        </authorList>
    </citation>
    <scope>NUCLEOTIDE SEQUENCE [LARGE SCALE GENOMIC DNA]</scope>
    <source>
        <strain evidence="3 4">AGD 8-3</strain>
    </source>
</reference>
<dbReference type="KEGG" id="hco:LOKO_03575"/>
<keyword evidence="2" id="KW-0732">Signal</keyword>
<name>A0A0X8HHC1_9GAMM</name>
<evidence type="ECO:0000256" key="1">
    <source>
        <dbReference type="SAM" id="MobiDB-lite"/>
    </source>
</evidence>
<feature type="signal peptide" evidence="2">
    <location>
        <begin position="1"/>
        <end position="20"/>
    </location>
</feature>
<feature type="compositionally biased region" description="Basic and acidic residues" evidence="1">
    <location>
        <begin position="57"/>
        <end position="72"/>
    </location>
</feature>
<organism evidence="3 4">
    <name type="scientific">Halomonas chromatireducens</name>
    <dbReference type="NCBI Taxonomy" id="507626"/>
    <lineage>
        <taxon>Bacteria</taxon>
        <taxon>Pseudomonadati</taxon>
        <taxon>Pseudomonadota</taxon>
        <taxon>Gammaproteobacteria</taxon>
        <taxon>Oceanospirillales</taxon>
        <taxon>Halomonadaceae</taxon>
        <taxon>Halomonas</taxon>
    </lineage>
</organism>
<proteinExistence type="predicted"/>
<gene>
    <name evidence="3" type="ORF">LOKO_03575</name>
</gene>
<keyword evidence="4" id="KW-1185">Reference proteome</keyword>
<feature type="chain" id="PRO_5007066903" evidence="2">
    <location>
        <begin position="21"/>
        <end position="83"/>
    </location>
</feature>
<dbReference type="OrthoDB" id="8480939at2"/>